<evidence type="ECO:0000313" key="1">
    <source>
        <dbReference type="EMBL" id="TMS06654.1"/>
    </source>
</evidence>
<name>A0ACD3QIK0_LARCR</name>
<organism evidence="1 2">
    <name type="scientific">Larimichthys crocea</name>
    <name type="common">Large yellow croaker</name>
    <name type="synonym">Pseudosciaena crocea</name>
    <dbReference type="NCBI Taxonomy" id="215358"/>
    <lineage>
        <taxon>Eukaryota</taxon>
        <taxon>Metazoa</taxon>
        <taxon>Chordata</taxon>
        <taxon>Craniata</taxon>
        <taxon>Vertebrata</taxon>
        <taxon>Euteleostomi</taxon>
        <taxon>Actinopterygii</taxon>
        <taxon>Neopterygii</taxon>
        <taxon>Teleostei</taxon>
        <taxon>Neoteleostei</taxon>
        <taxon>Acanthomorphata</taxon>
        <taxon>Eupercaria</taxon>
        <taxon>Sciaenidae</taxon>
        <taxon>Larimichthys</taxon>
    </lineage>
</organism>
<dbReference type="EMBL" id="CM011692">
    <property type="protein sequence ID" value="TMS06654.1"/>
    <property type="molecule type" value="Genomic_DNA"/>
</dbReference>
<gene>
    <name evidence="1" type="ORF">E3U43_016413</name>
</gene>
<protein>
    <submittedName>
        <fullName evidence="1">Uncharacterized protein</fullName>
    </submittedName>
</protein>
<dbReference type="Proteomes" id="UP000793456">
    <property type="component" value="Chromosome XIX"/>
</dbReference>
<keyword evidence="2" id="KW-1185">Reference proteome</keyword>
<comment type="caution">
    <text evidence="1">The sequence shown here is derived from an EMBL/GenBank/DDBJ whole genome shotgun (WGS) entry which is preliminary data.</text>
</comment>
<sequence length="1279" mass="137298">MAAALKEHTSSTLQSINLSGNPIEDKGLGCLSQVLSSNQLFSTSLSHLDLSGNPGSLVTEEATFLFRFLSRTNSLSHLDLSDTNCPLDTVSENLKVREVTRSIREFFSQSCELRYVGLSATKLPPQALRLLLQGLATNPRLFGLELDLSSCEQVQGVCRQLEDSLQRLNHCNIQEVHADIQTAHEVLHNAKESFKLLPSLYEAGRTCASDGDMVNSILTDTATALTDEFQRSIQELAQDLVRCAEAVCPRVVQRSSVYEYLSECVSKRSRQTQAFLRSTLVENTGHIISLLDADWEQQTRDRGAERERGGGAGEEGGEGGRRCGLLQLPVATALSVTASSPAPSPTTSQSPSPPGWRGRRRREGEVVAVDAAAAISGVRGASFIPPPSLPLLYSISARAPEEEAASCGGLPRREVPFPGCGPSPGPLPHSSGSPASPMEPLPTQGQTLRHYTASRPRPRRTHTQPPSSRPQEPVSKVENESSEGMGRVDEGVEEFFTKKIIPDYALKGRWEESNPAQATPPETSSTPSILFSSSSDNITSSTTTTVTSPSVPSTDTSFASTDVLPLSTSSTPPAPPFVTTSNTTTTTTTTTALPTKNIKKKFGDFFAFKRARTSRASKAGGGEGGGEGVKVKRTSIADLIRPLREAKERERERERDKEREKGRGARSVEDANISNDAATTEGTVATSHHLAGDVREMMPPAKTLTTTTPPSETTPSYPTVTTSSDLTTATLTNLEEEAAPVLPGRTPSPVVTSPLTEQERSNMLMKEMKLGGTPYGERRLKVTKRSLREGKSQSLILLTGLEPEDKNDTHSKKHASESTSSFEQKLQVMLHRMGVSKTPPADAKASQNKDEELRKANSEGAILDKPEPPPTYMKPRTMSTSSADPRHPMRALDPIRPEPPLHPKPVLPERPSGPLPPKPVIAAKPPIPTPATPAGGSARPSSAPPSSSSAERVQLRAHTPDGRPGETTAQNGSQEGPQGAATASSPRKELLPPALSPWRAPSSQDRSEKAQSVTDESLPKPRQHMKPLPQRRAVSVHEDTLAMTQELKAVLQRSPIRFRVNRGDLPPCTEDPCSGAQAQGAKEGSGTEKQTAGEKEESFQKEELKAERGRTGCGGTGGETKHPPPGEDEAPGSWCPSSTAHAQKEVSAPRLFSPPAATDKALSILERPPTLTQTPEKHRATPTTQKLSPSTTPTLPQTLEKLLVSPPPQDKIPSTITAASASPENPQVSPLSHKEPGPGTAPATADLRNSTQERGEVVFKQHTTKAEPADQRTELPLSE</sequence>
<accession>A0ACD3QIK0</accession>
<reference evidence="1" key="1">
    <citation type="submission" date="2018-11" db="EMBL/GenBank/DDBJ databases">
        <title>The sequence and de novo assembly of Larimichthys crocea genome using PacBio and Hi-C technologies.</title>
        <authorList>
            <person name="Xu P."/>
            <person name="Chen B."/>
            <person name="Zhou Z."/>
            <person name="Ke Q."/>
            <person name="Wu Y."/>
            <person name="Bai H."/>
            <person name="Pu F."/>
        </authorList>
    </citation>
    <scope>NUCLEOTIDE SEQUENCE</scope>
    <source>
        <tissue evidence="1">Muscle</tissue>
    </source>
</reference>
<proteinExistence type="predicted"/>
<evidence type="ECO:0000313" key="2">
    <source>
        <dbReference type="Proteomes" id="UP000793456"/>
    </source>
</evidence>